<gene>
    <name evidence="1" type="ORF">BDV96DRAFT_630425</name>
</gene>
<dbReference type="Proteomes" id="UP000799770">
    <property type="component" value="Unassembled WGS sequence"/>
</dbReference>
<protein>
    <submittedName>
        <fullName evidence="1">Uncharacterized protein</fullName>
    </submittedName>
</protein>
<reference evidence="1" key="1">
    <citation type="journal article" date="2020" name="Stud. Mycol.">
        <title>101 Dothideomycetes genomes: a test case for predicting lifestyles and emergence of pathogens.</title>
        <authorList>
            <person name="Haridas S."/>
            <person name="Albert R."/>
            <person name="Binder M."/>
            <person name="Bloem J."/>
            <person name="Labutti K."/>
            <person name="Salamov A."/>
            <person name="Andreopoulos B."/>
            <person name="Baker S."/>
            <person name="Barry K."/>
            <person name="Bills G."/>
            <person name="Bluhm B."/>
            <person name="Cannon C."/>
            <person name="Castanera R."/>
            <person name="Culley D."/>
            <person name="Daum C."/>
            <person name="Ezra D."/>
            <person name="Gonzalez J."/>
            <person name="Henrissat B."/>
            <person name="Kuo A."/>
            <person name="Liang C."/>
            <person name="Lipzen A."/>
            <person name="Lutzoni F."/>
            <person name="Magnuson J."/>
            <person name="Mondo S."/>
            <person name="Nolan M."/>
            <person name="Ohm R."/>
            <person name="Pangilinan J."/>
            <person name="Park H.-J."/>
            <person name="Ramirez L."/>
            <person name="Alfaro M."/>
            <person name="Sun H."/>
            <person name="Tritt A."/>
            <person name="Yoshinaga Y."/>
            <person name="Zwiers L.-H."/>
            <person name="Turgeon B."/>
            <person name="Goodwin S."/>
            <person name="Spatafora J."/>
            <person name="Crous P."/>
            <person name="Grigoriev I."/>
        </authorList>
    </citation>
    <scope>NUCLEOTIDE SEQUENCE</scope>
    <source>
        <strain evidence="1">CBS 627.86</strain>
    </source>
</reference>
<keyword evidence="2" id="KW-1185">Reference proteome</keyword>
<dbReference type="AlphaFoldDB" id="A0A6A5ZGC0"/>
<proteinExistence type="predicted"/>
<organism evidence="1 2">
    <name type="scientific">Lophiotrema nucula</name>
    <dbReference type="NCBI Taxonomy" id="690887"/>
    <lineage>
        <taxon>Eukaryota</taxon>
        <taxon>Fungi</taxon>
        <taxon>Dikarya</taxon>
        <taxon>Ascomycota</taxon>
        <taxon>Pezizomycotina</taxon>
        <taxon>Dothideomycetes</taxon>
        <taxon>Pleosporomycetidae</taxon>
        <taxon>Pleosporales</taxon>
        <taxon>Lophiotremataceae</taxon>
        <taxon>Lophiotrema</taxon>
    </lineage>
</organism>
<evidence type="ECO:0000313" key="2">
    <source>
        <dbReference type="Proteomes" id="UP000799770"/>
    </source>
</evidence>
<dbReference type="EMBL" id="ML977318">
    <property type="protein sequence ID" value="KAF2117963.1"/>
    <property type="molecule type" value="Genomic_DNA"/>
</dbReference>
<sequence>MDMGKDQNLSADLGPLHNDNLTIDQYPSVALGPLSNDDVTVDQYPSAYLDPLNNDNLAMDRYPSVDLDPLDNDNITIAQNLSADLGPLDNDSLTLNLVIGPGAIRFEIDKDLLKQHSGRIATILAAREDAMAWGGPSCTDNRIIIEPDFDTKTVGNYLSYLMEEPLRNVETDFDVKTVGKHLKYRMEECLHNNPSKKVRLARSADNMDLVDCTKLYDFASYMDTPTLVERMTKAWSEKFRQDDDSLLKNITRAHASGDGNGVRYSIRAHREFRQVWQAWTSKHKARNTRSAEEECSSMLVDTVDPTLGTPYEQAWEALMSEHGARNIPSQEEERSTMLMDTIDPTLVDASLVDASLVGPSLVGPSLVGPSLVDPTLVDPNLGTPYEAGATFGLFG</sequence>
<evidence type="ECO:0000313" key="1">
    <source>
        <dbReference type="EMBL" id="KAF2117963.1"/>
    </source>
</evidence>
<name>A0A6A5ZGC0_9PLEO</name>
<accession>A0A6A5ZGC0</accession>